<evidence type="ECO:0000313" key="2">
    <source>
        <dbReference type="Proteomes" id="UP000002668"/>
    </source>
</evidence>
<dbReference type="EMBL" id="FP929138">
    <property type="protein sequence ID" value="CBY01021.1"/>
    <property type="molecule type" value="Genomic_DNA"/>
</dbReference>
<organism evidence="2">
    <name type="scientific">Leptosphaeria maculans (strain JN3 / isolate v23.1.3 / race Av1-4-5-6-7-8)</name>
    <name type="common">Blackleg fungus</name>
    <name type="synonym">Phoma lingam</name>
    <dbReference type="NCBI Taxonomy" id="985895"/>
    <lineage>
        <taxon>Eukaryota</taxon>
        <taxon>Fungi</taxon>
        <taxon>Dikarya</taxon>
        <taxon>Ascomycota</taxon>
        <taxon>Pezizomycotina</taxon>
        <taxon>Dothideomycetes</taxon>
        <taxon>Pleosporomycetidae</taxon>
        <taxon>Pleosporales</taxon>
        <taxon>Pleosporineae</taxon>
        <taxon>Leptosphaeriaceae</taxon>
        <taxon>Plenodomus</taxon>
        <taxon>Plenodomus lingam/Leptosphaeria maculans species complex</taxon>
    </lineage>
</organism>
<dbReference type="Proteomes" id="UP000002668">
    <property type="component" value="Genome"/>
</dbReference>
<protein>
    <submittedName>
        <fullName evidence="1">Predicted protein</fullName>
    </submittedName>
</protein>
<proteinExistence type="predicted"/>
<reference evidence="2" key="1">
    <citation type="journal article" date="2011" name="Nat. Commun.">
        <title>Effector diversification within compartments of the Leptosphaeria maculans genome affected by Repeat-Induced Point mutations.</title>
        <authorList>
            <person name="Rouxel T."/>
            <person name="Grandaubert J."/>
            <person name="Hane J.K."/>
            <person name="Hoede C."/>
            <person name="van de Wouw A.P."/>
            <person name="Couloux A."/>
            <person name="Dominguez V."/>
            <person name="Anthouard V."/>
            <person name="Bally P."/>
            <person name="Bourras S."/>
            <person name="Cozijnsen A.J."/>
            <person name="Ciuffetti L.M."/>
            <person name="Degrave A."/>
            <person name="Dilmaghani A."/>
            <person name="Duret L."/>
            <person name="Fudal I."/>
            <person name="Goodwin S.B."/>
            <person name="Gout L."/>
            <person name="Glaser N."/>
            <person name="Linglin J."/>
            <person name="Kema G.H.J."/>
            <person name="Lapalu N."/>
            <person name="Lawrence C.B."/>
            <person name="May K."/>
            <person name="Meyer M."/>
            <person name="Ollivier B."/>
            <person name="Poulain J."/>
            <person name="Schoch C.L."/>
            <person name="Simon A."/>
            <person name="Spatafora J.W."/>
            <person name="Stachowiak A."/>
            <person name="Turgeon B.G."/>
            <person name="Tyler B.M."/>
            <person name="Vincent D."/>
            <person name="Weissenbach J."/>
            <person name="Amselem J."/>
            <person name="Quesneville H."/>
            <person name="Oliver R.P."/>
            <person name="Wincker P."/>
            <person name="Balesdent M.-H."/>
            <person name="Howlett B.J."/>
        </authorList>
    </citation>
    <scope>NUCLEOTIDE SEQUENCE [LARGE SCALE GENOMIC DNA]</scope>
    <source>
        <strain evidence="2">JN3 / isolate v23.1.3 / race Av1-4-5-6-7-8</strain>
    </source>
</reference>
<evidence type="ECO:0000313" key="1">
    <source>
        <dbReference type="EMBL" id="CBY01021.1"/>
    </source>
</evidence>
<keyword evidence="2" id="KW-1185">Reference proteome</keyword>
<gene>
    <name evidence="1" type="ORF">LEMA_uP021510.1</name>
</gene>
<accession>E5ABI0</accession>
<sequence>MKYKQHVQITICQRYFTPVPLQLRHLNPTHFGYMETLNHGTVRNRSGHEAERRFNSRAGEVNVLPRFQKEQENIYEVWTWLETQA</sequence>
<dbReference type="AlphaFoldDB" id="E5ABI0"/>
<dbReference type="GeneID" id="13292347"/>
<name>E5ABI0_LEPMJ</name>
<dbReference type="InParanoid" id="E5ABI0"/>
<dbReference type="HOGENOM" id="CLU_2513035_0_0_1"/>
<dbReference type="VEuPathDB" id="FungiDB:LEMA_uP021510.1"/>